<dbReference type="RefSeq" id="WP_044664549.1">
    <property type="nucleotide sequence ID" value="NZ_CDRZ01000090.1"/>
</dbReference>
<dbReference type="SMART" id="SM00382">
    <property type="entry name" value="AAA"/>
    <property type="match status" value="1"/>
</dbReference>
<proteinExistence type="predicted"/>
<dbReference type="Gene3D" id="3.40.50.300">
    <property type="entry name" value="P-loop containing nucleotide triphosphate hydrolases"/>
    <property type="match status" value="1"/>
</dbReference>
<evidence type="ECO:0000256" key="2">
    <source>
        <dbReference type="ARBA" id="ARBA00024867"/>
    </source>
</evidence>
<dbReference type="GO" id="GO:0009898">
    <property type="term" value="C:cytoplasmic side of plasma membrane"/>
    <property type="evidence" value="ECO:0007669"/>
    <property type="project" value="TreeGrafter"/>
</dbReference>
<feature type="domain" description="Response regulatory" evidence="4">
    <location>
        <begin position="8"/>
        <end position="124"/>
    </location>
</feature>
<dbReference type="GO" id="GO:0005524">
    <property type="term" value="F:ATP binding"/>
    <property type="evidence" value="ECO:0007669"/>
    <property type="project" value="TreeGrafter"/>
</dbReference>
<protein>
    <recommendedName>
        <fullName evidence="1">Stage 0 sporulation protein A homolog</fullName>
    </recommendedName>
</protein>
<dbReference type="OrthoDB" id="9794577at2"/>
<dbReference type="PROSITE" id="PS50110">
    <property type="entry name" value="RESPONSE_REGULATORY"/>
    <property type="match status" value="1"/>
</dbReference>
<name>A0A0B7ML21_9FIRM</name>
<evidence type="ECO:0000313" key="6">
    <source>
        <dbReference type="Proteomes" id="UP000046155"/>
    </source>
</evidence>
<dbReference type="GO" id="GO:0016887">
    <property type="term" value="F:ATP hydrolysis activity"/>
    <property type="evidence" value="ECO:0007669"/>
    <property type="project" value="TreeGrafter"/>
</dbReference>
<accession>A0A0B7ML21</accession>
<comment type="function">
    <text evidence="2">May play the central regulatory role in sporulation. It may be an element of the effector pathway responsible for the activation of sporulation genes in response to nutritional stress. Spo0A may act in concert with spo0H (a sigma factor) to control the expression of some genes that are critical to the sporulation process.</text>
</comment>
<dbReference type="EMBL" id="CDRZ01000090">
    <property type="protein sequence ID" value="CEO88377.1"/>
    <property type="molecule type" value="Genomic_DNA"/>
</dbReference>
<dbReference type="InterPro" id="IPR025669">
    <property type="entry name" value="AAA_dom"/>
</dbReference>
<keyword evidence="3" id="KW-0597">Phosphoprotein</keyword>
<dbReference type="InterPro" id="IPR011006">
    <property type="entry name" value="CheY-like_superfamily"/>
</dbReference>
<gene>
    <name evidence="5" type="ORF">SSCH_180025</name>
</gene>
<dbReference type="AlphaFoldDB" id="A0A0B7ML21"/>
<dbReference type="InterPro" id="IPR027417">
    <property type="entry name" value="P-loop_NTPase"/>
</dbReference>
<dbReference type="GO" id="GO:0000160">
    <property type="term" value="P:phosphorelay signal transduction system"/>
    <property type="evidence" value="ECO:0007669"/>
    <property type="project" value="InterPro"/>
</dbReference>
<dbReference type="InterPro" id="IPR003593">
    <property type="entry name" value="AAA+_ATPase"/>
</dbReference>
<dbReference type="Proteomes" id="UP000046155">
    <property type="component" value="Unassembled WGS sequence"/>
</dbReference>
<dbReference type="SMART" id="SM00448">
    <property type="entry name" value="REC"/>
    <property type="match status" value="1"/>
</dbReference>
<dbReference type="InterPro" id="IPR001789">
    <property type="entry name" value="Sig_transdc_resp-reg_receiver"/>
</dbReference>
<dbReference type="GO" id="GO:0005829">
    <property type="term" value="C:cytosol"/>
    <property type="evidence" value="ECO:0007669"/>
    <property type="project" value="TreeGrafter"/>
</dbReference>
<dbReference type="InterPro" id="IPR050625">
    <property type="entry name" value="ParA/MinD_ATPase"/>
</dbReference>
<dbReference type="PANTHER" id="PTHR43384">
    <property type="entry name" value="SEPTUM SITE-DETERMINING PROTEIN MIND HOMOLOG, CHLOROPLASTIC-RELATED"/>
    <property type="match status" value="1"/>
</dbReference>
<evidence type="ECO:0000256" key="3">
    <source>
        <dbReference type="PROSITE-ProRule" id="PRU00169"/>
    </source>
</evidence>
<evidence type="ECO:0000256" key="1">
    <source>
        <dbReference type="ARBA" id="ARBA00018672"/>
    </source>
</evidence>
<reference evidence="6" key="1">
    <citation type="submission" date="2015-01" db="EMBL/GenBank/DDBJ databases">
        <authorList>
            <person name="Manzoor Shahid"/>
            <person name="Zubair Saima"/>
        </authorList>
    </citation>
    <scope>NUCLEOTIDE SEQUENCE [LARGE SCALE GENOMIC DNA]</scope>
    <source>
        <strain evidence="6">Sp3</strain>
    </source>
</reference>
<keyword evidence="6" id="KW-1185">Reference proteome</keyword>
<dbReference type="Gene3D" id="3.40.50.2300">
    <property type="match status" value="1"/>
</dbReference>
<feature type="modified residue" description="4-aspartylphosphate" evidence="3">
    <location>
        <position position="59"/>
    </location>
</feature>
<dbReference type="PANTHER" id="PTHR43384:SF13">
    <property type="entry name" value="SLR0110 PROTEIN"/>
    <property type="match status" value="1"/>
</dbReference>
<dbReference type="SUPFAM" id="SSF52172">
    <property type="entry name" value="CheY-like"/>
    <property type="match status" value="1"/>
</dbReference>
<dbReference type="Pfam" id="PF00072">
    <property type="entry name" value="Response_reg"/>
    <property type="match status" value="1"/>
</dbReference>
<dbReference type="Pfam" id="PF13614">
    <property type="entry name" value="AAA_31"/>
    <property type="match status" value="1"/>
</dbReference>
<organism evidence="5 6">
    <name type="scientific">Syntrophaceticus schinkii</name>
    <dbReference type="NCBI Taxonomy" id="499207"/>
    <lineage>
        <taxon>Bacteria</taxon>
        <taxon>Bacillati</taxon>
        <taxon>Bacillota</taxon>
        <taxon>Clostridia</taxon>
        <taxon>Thermoanaerobacterales</taxon>
        <taxon>Thermoanaerobacterales Family III. Incertae Sedis</taxon>
        <taxon>Syntrophaceticus</taxon>
    </lineage>
</organism>
<sequence length="410" mass="44831">MQEHEKIRVLIVDDVPETCENIRCLLSFEHRIEVVGEARNGEEALSKAETLKPDIVLMDINMPILDGIAATEAISCGIPGCAIIIMSVQGEQEYLRQAMVAGAREYIVKPFTSDELISSIYRVYDLLQRRQVKLQSISGVQGDDPGGQVITVFSTKGGVGKSTIAVNLAACLSQEFGFSVAIMDLDLQFGDVAVLLNLIPRQTISDLAAELNHLDEELLESYMVRHSSGVRVLTAPSRPEYAELVSAQLVEKVIKLLQERYDYVIIDTPGLFTDPSMVALDYAQQILLILSLDLPTLKNIKLGMEVLDSLHHKEKVKVVLNRSTLELGISSEDVEMSLGVSLAAKLPSDGRIVVGAVNKGKPFVLSNPQSRVAESMRYLSRDVARSNQKAAESTKKPRGLFGGLLGALTN</sequence>
<dbReference type="GO" id="GO:0051782">
    <property type="term" value="P:negative regulation of cell division"/>
    <property type="evidence" value="ECO:0007669"/>
    <property type="project" value="TreeGrafter"/>
</dbReference>
<evidence type="ECO:0000259" key="4">
    <source>
        <dbReference type="PROSITE" id="PS50110"/>
    </source>
</evidence>
<dbReference type="CDD" id="cd17536">
    <property type="entry name" value="REC_YesN-like"/>
    <property type="match status" value="1"/>
</dbReference>
<dbReference type="SUPFAM" id="SSF52540">
    <property type="entry name" value="P-loop containing nucleoside triphosphate hydrolases"/>
    <property type="match status" value="1"/>
</dbReference>
<evidence type="ECO:0000313" key="5">
    <source>
        <dbReference type="EMBL" id="CEO88377.1"/>
    </source>
</evidence>